<dbReference type="SMART" id="SM00317">
    <property type="entry name" value="SET"/>
    <property type="match status" value="1"/>
</dbReference>
<dbReference type="PANTHER" id="PTHR46223:SF3">
    <property type="entry name" value="HISTONE-LYSINE N-METHYLTRANSFERASE SET-23"/>
    <property type="match status" value="1"/>
</dbReference>
<dbReference type="PANTHER" id="PTHR46223">
    <property type="entry name" value="HISTONE-LYSINE N-METHYLTRANSFERASE SUV39H"/>
    <property type="match status" value="1"/>
</dbReference>
<dbReference type="GO" id="GO:0008270">
    <property type="term" value="F:zinc ion binding"/>
    <property type="evidence" value="ECO:0007669"/>
    <property type="project" value="InterPro"/>
</dbReference>
<evidence type="ECO:0000256" key="6">
    <source>
        <dbReference type="ARBA" id="ARBA00022723"/>
    </source>
</evidence>
<proteinExistence type="predicted"/>
<keyword evidence="6" id="KW-0479">Metal-binding</keyword>
<dbReference type="InterPro" id="IPR046341">
    <property type="entry name" value="SET_dom_sf"/>
</dbReference>
<dbReference type="RefSeq" id="XP_068360136.1">
    <property type="nucleotide sequence ID" value="XM_068503955.1"/>
</dbReference>
<dbReference type="InterPro" id="IPR050973">
    <property type="entry name" value="H3K9_Histone-Lys_N-MTase"/>
</dbReference>
<evidence type="ECO:0000313" key="10">
    <source>
        <dbReference type="Proteomes" id="UP000179807"/>
    </source>
</evidence>
<dbReference type="AlphaFoldDB" id="A0A1J4K7Z4"/>
<feature type="domain" description="SET" evidence="8">
    <location>
        <begin position="328"/>
        <end position="455"/>
    </location>
</feature>
<organism evidence="9 10">
    <name type="scientific">Tritrichomonas foetus</name>
    <dbReference type="NCBI Taxonomy" id="1144522"/>
    <lineage>
        <taxon>Eukaryota</taxon>
        <taxon>Metamonada</taxon>
        <taxon>Parabasalia</taxon>
        <taxon>Tritrichomonadida</taxon>
        <taxon>Tritrichomonadidae</taxon>
        <taxon>Tritrichomonas</taxon>
    </lineage>
</organism>
<evidence type="ECO:0000256" key="7">
    <source>
        <dbReference type="ARBA" id="ARBA00022833"/>
    </source>
</evidence>
<dbReference type="GO" id="GO:0032259">
    <property type="term" value="P:methylation"/>
    <property type="evidence" value="ECO:0007669"/>
    <property type="project" value="UniProtKB-KW"/>
</dbReference>
<dbReference type="GO" id="GO:0005694">
    <property type="term" value="C:chromosome"/>
    <property type="evidence" value="ECO:0007669"/>
    <property type="project" value="UniProtKB-SubCell"/>
</dbReference>
<accession>A0A1J4K7Z4</accession>
<dbReference type="Gene3D" id="2.170.270.10">
    <property type="entry name" value="SET domain"/>
    <property type="match status" value="1"/>
</dbReference>
<dbReference type="GO" id="GO:0005634">
    <property type="term" value="C:nucleus"/>
    <property type="evidence" value="ECO:0007669"/>
    <property type="project" value="InterPro"/>
</dbReference>
<dbReference type="InterPro" id="IPR001214">
    <property type="entry name" value="SET_dom"/>
</dbReference>
<name>A0A1J4K7Z4_9EUKA</name>
<keyword evidence="2" id="KW-0158">Chromosome</keyword>
<keyword evidence="3" id="KW-0489">Methyltransferase</keyword>
<keyword evidence="5" id="KW-0949">S-adenosyl-L-methionine</keyword>
<dbReference type="VEuPathDB" id="TrichDB:TRFO_24800"/>
<comment type="caution">
    <text evidence="9">The sequence shown here is derived from an EMBL/GenBank/DDBJ whole genome shotgun (WGS) entry which is preliminary data.</text>
</comment>
<evidence type="ECO:0000256" key="4">
    <source>
        <dbReference type="ARBA" id="ARBA00022679"/>
    </source>
</evidence>
<dbReference type="GO" id="GO:0042054">
    <property type="term" value="F:histone methyltransferase activity"/>
    <property type="evidence" value="ECO:0007669"/>
    <property type="project" value="InterPro"/>
</dbReference>
<sequence>MDENLKSPIFHTTVPVVDFEFNNSPLLSELFEIFNNFPTDALHVFLNALESPRFSMMRQQPNFVNPSPENHHLKPLFEVIRRTSNSKLYDVILATSIITNVSPDEIVRLSKIEIAKIQLDLINLALNSIYKPESTVAFRSTGRISIIKTRPTIPDTFHRYFNSRDLLFAKFPENREIDKLVKSPNSGITRDLLNAPGFSSADLSTGFNKRNGIPDVICYNDIDNETPLIIKWVDLLKFPRAFSNHKIGCQKNCFDCLTCHQKTINGKKTLTYQKDGRINIEDLKDHIPLIFECNEQCCCELPQGSHSSESSMNYHQCPNKVVQKRWKWKLAVIRTTRSFEWTVRTFEFIPKGSFVCEMLGRVISSQSELEVTLKSSGQNGKSALYNLDAYHVPVDAMLIMDTQDHGNVSSYMEPSLIPNLVPISICIGEALSCHRIAFFAIRDIFPNEDLTFHPNYSFNWSKHLLRLERNRK</sequence>
<dbReference type="PROSITE" id="PS50280">
    <property type="entry name" value="SET"/>
    <property type="match status" value="1"/>
</dbReference>
<dbReference type="Proteomes" id="UP000179807">
    <property type="component" value="Unassembled WGS sequence"/>
</dbReference>
<dbReference type="InterPro" id="IPR007728">
    <property type="entry name" value="Pre-SET_dom"/>
</dbReference>
<dbReference type="Pfam" id="PF00856">
    <property type="entry name" value="SET"/>
    <property type="match status" value="1"/>
</dbReference>
<evidence type="ECO:0000256" key="2">
    <source>
        <dbReference type="ARBA" id="ARBA00022454"/>
    </source>
</evidence>
<evidence type="ECO:0000256" key="3">
    <source>
        <dbReference type="ARBA" id="ARBA00022603"/>
    </source>
</evidence>
<dbReference type="SMART" id="SM00468">
    <property type="entry name" value="PreSET"/>
    <property type="match status" value="1"/>
</dbReference>
<evidence type="ECO:0000256" key="5">
    <source>
        <dbReference type="ARBA" id="ARBA00022691"/>
    </source>
</evidence>
<dbReference type="SUPFAM" id="SSF82199">
    <property type="entry name" value="SET domain"/>
    <property type="match status" value="1"/>
</dbReference>
<keyword evidence="4" id="KW-0808">Transferase</keyword>
<dbReference type="OrthoDB" id="308383at2759"/>
<gene>
    <name evidence="9" type="ORF">TRFO_24800</name>
</gene>
<evidence type="ECO:0000259" key="8">
    <source>
        <dbReference type="PROSITE" id="PS50280"/>
    </source>
</evidence>
<protein>
    <recommendedName>
        <fullName evidence="8">SET domain-containing protein</fullName>
    </recommendedName>
</protein>
<comment type="subcellular location">
    <subcellularLocation>
        <location evidence="1">Chromosome</location>
    </subcellularLocation>
</comment>
<keyword evidence="10" id="KW-1185">Reference proteome</keyword>
<dbReference type="GeneID" id="94838659"/>
<evidence type="ECO:0000313" key="9">
    <source>
        <dbReference type="EMBL" id="OHT07000.1"/>
    </source>
</evidence>
<evidence type="ECO:0000256" key="1">
    <source>
        <dbReference type="ARBA" id="ARBA00004286"/>
    </source>
</evidence>
<reference evidence="9" key="1">
    <citation type="submission" date="2016-10" db="EMBL/GenBank/DDBJ databases">
        <authorList>
            <person name="Benchimol M."/>
            <person name="Almeida L.G."/>
            <person name="Vasconcelos A.T."/>
            <person name="Perreira-Neves A."/>
            <person name="Rosa I.A."/>
            <person name="Tasca T."/>
            <person name="Bogo M.R."/>
            <person name="de Souza W."/>
        </authorList>
    </citation>
    <scope>NUCLEOTIDE SEQUENCE [LARGE SCALE GENOMIC DNA]</scope>
    <source>
        <strain evidence="9">K</strain>
    </source>
</reference>
<keyword evidence="7" id="KW-0862">Zinc</keyword>
<dbReference type="EMBL" id="MLAK01000708">
    <property type="protein sequence ID" value="OHT07000.1"/>
    <property type="molecule type" value="Genomic_DNA"/>
</dbReference>